<keyword evidence="2" id="KW-1185">Reference proteome</keyword>
<gene>
    <name evidence="1" type="ORF">JHL16_26700</name>
</gene>
<name>A0ACC5RBG2_9HYPH</name>
<accession>A0ACC5RBG2</accession>
<dbReference type="Proteomes" id="UP000616151">
    <property type="component" value="Unassembled WGS sequence"/>
</dbReference>
<proteinExistence type="predicted"/>
<protein>
    <submittedName>
        <fullName evidence="1">OFA family MFS transporter</fullName>
    </submittedName>
</protein>
<comment type="caution">
    <text evidence="1">The sequence shown here is derived from an EMBL/GenBank/DDBJ whole genome shotgun (WGS) entry which is preliminary data.</text>
</comment>
<evidence type="ECO:0000313" key="1">
    <source>
        <dbReference type="EMBL" id="MBK1869983.1"/>
    </source>
</evidence>
<dbReference type="EMBL" id="JAENHL010000008">
    <property type="protein sequence ID" value="MBK1869983.1"/>
    <property type="molecule type" value="Genomic_DNA"/>
</dbReference>
<sequence>MHRPERVPNRWLVAIACTVLQLCLGTVYAWSYFQPLLVEQFRWSNTDTSWAFSLNICCLGLSAAWGGVNLARIGPRKLAVAGGILFAAGYALAALALAVKSLPLFYLGYGAVSGIGIGLGYVTPMTTVIKWFPDRRGQLTGIVAMGFGLGAFVLSVLLAPVLMRLLAGNLTLVFAALGAILGSVAIASAAMLKNPPEGYLPQGFVAAAQKESQSEGPYARAEQEADLPLRDYLLAGQYAIMWFVFFLNITAGISIISFLSPLYQDIWRLDHPTLDRTVLAGYGATLIAVSSLFNGLGRIAWGAVSERIGRLNTFRVLFATQLVVFGLLMTEQNPWIFAALVCYVLSCFGGGFAIMPSMVSDVYGSKRMSRLYGVILTAWSAAGVVGPLMVAHIKDSYPDRAVIYAFLLNILVLGIAFTFSFLVNDERFVPRRILFQVFAGTAPDKGKDAARD</sequence>
<organism evidence="1 2">
    <name type="scientific">Taklimakanibacter albus</name>
    <dbReference type="NCBI Taxonomy" id="2800327"/>
    <lineage>
        <taxon>Bacteria</taxon>
        <taxon>Pseudomonadati</taxon>
        <taxon>Pseudomonadota</taxon>
        <taxon>Alphaproteobacteria</taxon>
        <taxon>Hyphomicrobiales</taxon>
        <taxon>Aestuariivirgaceae</taxon>
        <taxon>Taklimakanibacter</taxon>
    </lineage>
</organism>
<reference evidence="1" key="1">
    <citation type="submission" date="2021-01" db="EMBL/GenBank/DDBJ databases">
        <authorList>
            <person name="Sun Q."/>
        </authorList>
    </citation>
    <scope>NUCLEOTIDE SEQUENCE</scope>
    <source>
        <strain evidence="1">YIM B02566</strain>
    </source>
</reference>
<evidence type="ECO:0000313" key="2">
    <source>
        <dbReference type="Proteomes" id="UP000616151"/>
    </source>
</evidence>